<dbReference type="RefSeq" id="XP_034244124.1">
    <property type="nucleotide sequence ID" value="XM_034388233.1"/>
</dbReference>
<feature type="chain" id="PRO_5044654854" description="Hypoxia up-regulated protein 1" evidence="10">
    <location>
        <begin position="27"/>
        <end position="971"/>
    </location>
</feature>
<evidence type="ECO:0000256" key="5">
    <source>
        <dbReference type="ARBA" id="ARBA00022824"/>
    </source>
</evidence>
<keyword evidence="11" id="KW-1185">Reference proteome</keyword>
<evidence type="ECO:0000313" key="11">
    <source>
        <dbReference type="Proteomes" id="UP000515158"/>
    </source>
</evidence>
<dbReference type="FunFam" id="3.90.640.10:FF:000012">
    <property type="entry name" value="Hypoxia up-regulated protein 1"/>
    <property type="match status" value="1"/>
</dbReference>
<dbReference type="FunFam" id="1.20.1270.10:FF:000002">
    <property type="entry name" value="Heat shock 70 kDa protein 4"/>
    <property type="match status" value="1"/>
</dbReference>
<dbReference type="Pfam" id="PF00012">
    <property type="entry name" value="HSP70"/>
    <property type="match status" value="1"/>
</dbReference>
<keyword evidence="3 10" id="KW-0732">Signal</keyword>
<evidence type="ECO:0000256" key="6">
    <source>
        <dbReference type="ARBA" id="ARBA00022840"/>
    </source>
</evidence>
<dbReference type="CDD" id="cd10230">
    <property type="entry name" value="ASKHA_NBD_HSP70_HYOU1"/>
    <property type="match status" value="1"/>
</dbReference>
<dbReference type="GeneID" id="117646845"/>
<feature type="region of interest" description="Disordered" evidence="9">
    <location>
        <begin position="556"/>
        <end position="645"/>
    </location>
</feature>
<comment type="subcellular location">
    <subcellularLocation>
        <location evidence="1">Endoplasmic reticulum lumen</location>
    </subcellularLocation>
</comment>
<dbReference type="Gene3D" id="2.60.34.10">
    <property type="entry name" value="Substrate Binding Domain Of DNAk, Chain A, domain 1"/>
    <property type="match status" value="1"/>
</dbReference>
<keyword evidence="5" id="KW-0256">Endoplasmic reticulum</keyword>
<evidence type="ECO:0000256" key="3">
    <source>
        <dbReference type="ARBA" id="ARBA00022729"/>
    </source>
</evidence>
<keyword evidence="6" id="KW-0067">ATP-binding</keyword>
<dbReference type="GO" id="GO:0005524">
    <property type="term" value="F:ATP binding"/>
    <property type="evidence" value="ECO:0007669"/>
    <property type="project" value="UniProtKB-KW"/>
</dbReference>
<dbReference type="PANTHER" id="PTHR45639:SF3">
    <property type="entry name" value="HYPOXIA UP-REGULATED PROTEIN 1"/>
    <property type="match status" value="1"/>
</dbReference>
<evidence type="ECO:0000256" key="10">
    <source>
        <dbReference type="SAM" id="SignalP"/>
    </source>
</evidence>
<keyword evidence="7" id="KW-0143">Chaperone</keyword>
<feature type="compositionally biased region" description="Basic and acidic residues" evidence="9">
    <location>
        <begin position="922"/>
        <end position="948"/>
    </location>
</feature>
<dbReference type="RefSeq" id="XP_034244041.1">
    <property type="nucleotide sequence ID" value="XM_034388150.1"/>
</dbReference>
<evidence type="ECO:0000256" key="9">
    <source>
        <dbReference type="SAM" id="MobiDB-lite"/>
    </source>
</evidence>
<evidence type="ECO:0000256" key="4">
    <source>
        <dbReference type="ARBA" id="ARBA00022741"/>
    </source>
</evidence>
<dbReference type="InterPro" id="IPR013126">
    <property type="entry name" value="Hsp_70_fam"/>
</dbReference>
<dbReference type="Gene3D" id="3.30.30.30">
    <property type="match status" value="1"/>
</dbReference>
<dbReference type="OrthoDB" id="10262720at2759"/>
<dbReference type="CTD" id="31215"/>
<organism evidence="12">
    <name type="scientific">Thrips palmi</name>
    <name type="common">Melon thrips</name>
    <dbReference type="NCBI Taxonomy" id="161013"/>
    <lineage>
        <taxon>Eukaryota</taxon>
        <taxon>Metazoa</taxon>
        <taxon>Ecdysozoa</taxon>
        <taxon>Arthropoda</taxon>
        <taxon>Hexapoda</taxon>
        <taxon>Insecta</taxon>
        <taxon>Pterygota</taxon>
        <taxon>Neoptera</taxon>
        <taxon>Paraneoptera</taxon>
        <taxon>Thysanoptera</taxon>
        <taxon>Terebrantia</taxon>
        <taxon>Thripoidea</taxon>
        <taxon>Thripidae</taxon>
        <taxon>Thrips</taxon>
    </lineage>
</organism>
<dbReference type="Gene3D" id="3.90.640.10">
    <property type="entry name" value="Actin, Chain A, domain 4"/>
    <property type="match status" value="1"/>
</dbReference>
<dbReference type="GO" id="GO:0140662">
    <property type="term" value="F:ATP-dependent protein folding chaperone"/>
    <property type="evidence" value="ECO:0007669"/>
    <property type="project" value="InterPro"/>
</dbReference>
<dbReference type="PRINTS" id="PR00301">
    <property type="entry name" value="HEATSHOCK70"/>
</dbReference>
<keyword evidence="4" id="KW-0547">Nucleotide-binding</keyword>
<dbReference type="SUPFAM" id="SSF53067">
    <property type="entry name" value="Actin-like ATPase domain"/>
    <property type="match status" value="2"/>
</dbReference>
<name>A0A6P8Z2V8_THRPL</name>
<evidence type="ECO:0000256" key="8">
    <source>
        <dbReference type="ARBA" id="ARBA00040503"/>
    </source>
</evidence>
<dbReference type="PANTHER" id="PTHR45639">
    <property type="entry name" value="HSC70CB, ISOFORM G-RELATED"/>
    <property type="match status" value="1"/>
</dbReference>
<proteinExistence type="inferred from homology"/>
<dbReference type="InterPro" id="IPR029047">
    <property type="entry name" value="HSP70_peptide-bd_sf"/>
</dbReference>
<feature type="compositionally biased region" description="Basic and acidic residues" evidence="9">
    <location>
        <begin position="881"/>
        <end position="912"/>
    </location>
</feature>
<feature type="region of interest" description="Disordered" evidence="9">
    <location>
        <begin position="881"/>
        <end position="948"/>
    </location>
</feature>
<dbReference type="Gene3D" id="1.20.1270.10">
    <property type="match status" value="1"/>
</dbReference>
<feature type="compositionally biased region" description="Polar residues" evidence="9">
    <location>
        <begin position="566"/>
        <end position="577"/>
    </location>
</feature>
<accession>A0A6P8Z2V8</accession>
<dbReference type="Gene3D" id="3.30.420.40">
    <property type="match status" value="2"/>
</dbReference>
<evidence type="ECO:0000256" key="2">
    <source>
        <dbReference type="ARBA" id="ARBA00007381"/>
    </source>
</evidence>
<dbReference type="InterPro" id="IPR029048">
    <property type="entry name" value="HSP70_C_sf"/>
</dbReference>
<feature type="compositionally biased region" description="Basic and acidic residues" evidence="9">
    <location>
        <begin position="603"/>
        <end position="645"/>
    </location>
</feature>
<evidence type="ECO:0000256" key="7">
    <source>
        <dbReference type="ARBA" id="ARBA00023186"/>
    </source>
</evidence>
<evidence type="ECO:0000313" key="13">
    <source>
        <dbReference type="RefSeq" id="XP_034244124.1"/>
    </source>
</evidence>
<dbReference type="Proteomes" id="UP000515158">
    <property type="component" value="Unplaced"/>
</dbReference>
<dbReference type="GO" id="GO:0005788">
    <property type="term" value="C:endoplasmic reticulum lumen"/>
    <property type="evidence" value="ECO:0007669"/>
    <property type="project" value="UniProtKB-SubCell"/>
</dbReference>
<dbReference type="InterPro" id="IPR043129">
    <property type="entry name" value="ATPase_NBD"/>
</dbReference>
<evidence type="ECO:0000313" key="12">
    <source>
        <dbReference type="RefSeq" id="XP_034244041.1"/>
    </source>
</evidence>
<evidence type="ECO:0000256" key="1">
    <source>
        <dbReference type="ARBA" id="ARBA00004319"/>
    </source>
</evidence>
<protein>
    <recommendedName>
        <fullName evidence="8">Hypoxia up-regulated protein 1</fullName>
    </recommendedName>
</protein>
<gene>
    <name evidence="12 13" type="primary">LOC117646845</name>
</gene>
<dbReference type="FunFam" id="3.30.30.30:FF:000004">
    <property type="entry name" value="hypoxia up-regulated protein 1"/>
    <property type="match status" value="1"/>
</dbReference>
<dbReference type="KEGG" id="tpal:117646845"/>
<dbReference type="AlphaFoldDB" id="A0A6P8Z2V8"/>
<reference evidence="12 13" key="1">
    <citation type="submission" date="2025-04" db="UniProtKB">
        <authorList>
            <consortium name="RefSeq"/>
        </authorList>
    </citation>
    <scope>IDENTIFICATION</scope>
    <source>
        <tissue evidence="12 13">Total insect</tissue>
    </source>
</reference>
<dbReference type="GO" id="GO:0030968">
    <property type="term" value="P:endoplasmic reticulum unfolded protein response"/>
    <property type="evidence" value="ECO:0007669"/>
    <property type="project" value="TreeGrafter"/>
</dbReference>
<sequence length="971" mass="109091">MWLKMNILLFLPLVALFLSSVNYTHSLAVISVDLGSEWMKVAFVSPGVPMEIVLNKESKRKTPAVISFRGDDRTFGEDAITASARFPKQTYAYLLDLVGKKVDNPLVKQFQRRFPYYDIISDPIRGTVLFKHDDGVNYSPEELLGMLLHRAKEFAEASAGQAVNEMVLIVPGYFNQAERQAMLQAADLAGFKVLQLMNDYTAVALNYGIFNRKDFNETAQYVMFYDMGASSTTATIVSYQVVKTKERGFVESHPQASIVGVGYDRSLGGLDMQLRLRDYLGQKFNDAKKTPNDIFKNPRALAKLFKEAGRVKNVLSANVDHFAQVEGLLDDIDMKIQVTREQLEDLCQDLLDRIRNPVDMALKSSGLTMDVISQVVLVGAGARMPKVQERLQEVVKMDLAKNINADEAAAMGAVYKAADLSTGFKVKPFLTKDAVIFPIQVTFEREVEGQTAPKQIKRLLFGPMNPYPQKKVLTFNKHTDDFSFNVKYADLDHLSEEEVKNLGSLDLRSVALTGVADVLNKHKGPNAESKGIKAHFSMDESGILSLANVELLVERNSTDDDEESTFSKLGSTISKLFTNPDEADSDKVGEKPASEEPEEGGEEKDVKDGKEKDKKDEKQDEAKKQENKSEEKKEDLKKDESEKKVEKKTVTKVLKEKISTEEESLGVIPMSKEAMQEAFKKIQVLNEYDFQRNRRESALNALESYVFDAQNKLEEEDFQSAATSEEIEKIRQGCSEVSDWLYEDGATADADAYETKLKDLQKLTKALYLRVGEHRERPEAIAALRQVLNGSSTFLKDARNVTAAKLEAEENWVFTEVELTTLEKLIKETEQWMVKMEKEQAEQKLSEAPKLSIKSIGEKINVLDREVKYLVNKAKIWRPPKAKEEVNNDAKNSTEKKNESKDTKDGDDKETVTVDDSQTEDAPTKEEASDSSEKEIPKPSKTDVSVKHVESPSILAAGVVVFVIHLMFHFI</sequence>
<feature type="compositionally biased region" description="Basic and acidic residues" evidence="9">
    <location>
        <begin position="585"/>
        <end position="594"/>
    </location>
</feature>
<dbReference type="SUPFAM" id="SSF100934">
    <property type="entry name" value="Heat shock protein 70kD (HSP70), C-terminal subdomain"/>
    <property type="match status" value="1"/>
</dbReference>
<comment type="similarity">
    <text evidence="2">Belongs to the heat shock protein 70 family.</text>
</comment>
<dbReference type="GO" id="GO:0034663">
    <property type="term" value="C:endoplasmic reticulum chaperone complex"/>
    <property type="evidence" value="ECO:0007669"/>
    <property type="project" value="TreeGrafter"/>
</dbReference>
<feature type="signal peptide" evidence="10">
    <location>
        <begin position="1"/>
        <end position="26"/>
    </location>
</feature>